<reference evidence="4" key="1">
    <citation type="submission" date="2015-11" db="EMBL/GenBank/DDBJ databases">
        <authorList>
            <person name="Kumar R."/>
            <person name="Singh D."/>
            <person name="Swarnkar M.K."/>
            <person name="Singh A.K."/>
            <person name="Kumar S."/>
        </authorList>
    </citation>
    <scope>NUCLEOTIDE SEQUENCE [LARGE SCALE GENOMIC DNA]</scope>
    <source>
        <strain evidence="4">ERGS4:06</strain>
    </source>
</reference>
<dbReference type="Gene3D" id="3.40.50.720">
    <property type="entry name" value="NAD(P)-binding Rossmann-like Domain"/>
    <property type="match status" value="1"/>
</dbReference>
<dbReference type="InterPro" id="IPR036291">
    <property type="entry name" value="NAD(P)-bd_dom_sf"/>
</dbReference>
<dbReference type="EMBL" id="CP013200">
    <property type="protein sequence ID" value="ALO65762.1"/>
    <property type="molecule type" value="Genomic_DNA"/>
</dbReference>
<accession>A0A0S2LWE8</accession>
<dbReference type="PRINTS" id="PR00081">
    <property type="entry name" value="GDHRDH"/>
</dbReference>
<dbReference type="InterPro" id="IPR002347">
    <property type="entry name" value="SDR_fam"/>
</dbReference>
<sequence>MTSSTNAPRTYVITGAGSGIGASSAALLRERGEIVIGVDLKGAEIEADLSTTAGRKTAADRAIELADGKIDAVIACAGIAAPIPLTVSVNYFGVTEFLNHLAPTLAKSPAPRAAVVSSAATLQTPSAELVDAMLAGDEAKALEIGAALAAEGPRTGYLNYPSSKRALSRWIRRESITARWAGAHIPLNAIAPGTVISPMTEQLLATEEGRKMVDDSMPMPLNYHSESIVLAKLLAWLTSEENTHTTGQTIYIDGGVDATLRGDNIWD</sequence>
<comment type="similarity">
    <text evidence="1">Belongs to the short-chain dehydrogenases/reductases (SDR) family.</text>
</comment>
<protein>
    <submittedName>
        <fullName evidence="3">Short-chain dehydrogenase</fullName>
    </submittedName>
</protein>
<dbReference type="RefSeq" id="WP_062286391.1">
    <property type="nucleotide sequence ID" value="NZ_CP013200.1"/>
</dbReference>
<dbReference type="PANTHER" id="PTHR43008:SF4">
    <property type="entry name" value="CHAIN DEHYDROGENASE, PUTATIVE (AFU_ORTHOLOGUE AFUA_4G08710)-RELATED"/>
    <property type="match status" value="1"/>
</dbReference>
<evidence type="ECO:0000313" key="4">
    <source>
        <dbReference type="Proteomes" id="UP000059574"/>
    </source>
</evidence>
<dbReference type="OrthoDB" id="3676637at2"/>
<dbReference type="PANTHER" id="PTHR43008">
    <property type="entry name" value="BENZIL REDUCTASE"/>
    <property type="match status" value="1"/>
</dbReference>
<proteinExistence type="inferred from homology"/>
<dbReference type="Pfam" id="PF13561">
    <property type="entry name" value="adh_short_C2"/>
    <property type="match status" value="1"/>
</dbReference>
<dbReference type="AlphaFoldDB" id="A0A0S2LWE8"/>
<reference evidence="3 4" key="2">
    <citation type="journal article" date="2016" name="J. Biotechnol.">
        <title>Complete genome sequence of Arthrobacter alpinus ERGS4:06, a yellow pigmented bacterium tolerant to cold and radiations isolated from Sikkim Himalaya.</title>
        <authorList>
            <person name="Kumar R."/>
            <person name="Singh D."/>
            <person name="Swarnkar M.K."/>
            <person name="Singh A.K."/>
            <person name="Kumar S."/>
        </authorList>
    </citation>
    <scope>NUCLEOTIDE SEQUENCE [LARGE SCALE GENOMIC DNA]</scope>
    <source>
        <strain evidence="3 4">ERGS4:06</strain>
    </source>
</reference>
<evidence type="ECO:0000256" key="1">
    <source>
        <dbReference type="ARBA" id="ARBA00006484"/>
    </source>
</evidence>
<gene>
    <name evidence="3" type="ORF">AS189_03710</name>
</gene>
<organism evidence="3 4">
    <name type="scientific">Arthrobacter alpinus</name>
    <dbReference type="NCBI Taxonomy" id="656366"/>
    <lineage>
        <taxon>Bacteria</taxon>
        <taxon>Bacillati</taxon>
        <taxon>Actinomycetota</taxon>
        <taxon>Actinomycetes</taxon>
        <taxon>Micrococcales</taxon>
        <taxon>Micrococcaceae</taxon>
        <taxon>Arthrobacter</taxon>
    </lineage>
</organism>
<evidence type="ECO:0000256" key="2">
    <source>
        <dbReference type="ARBA" id="ARBA00023002"/>
    </source>
</evidence>
<dbReference type="SUPFAM" id="SSF51735">
    <property type="entry name" value="NAD(P)-binding Rossmann-fold domains"/>
    <property type="match status" value="1"/>
</dbReference>
<keyword evidence="2" id="KW-0560">Oxidoreductase</keyword>
<name>A0A0S2LWE8_9MICC</name>
<dbReference type="GO" id="GO:0050664">
    <property type="term" value="F:oxidoreductase activity, acting on NAD(P)H, oxygen as acceptor"/>
    <property type="evidence" value="ECO:0007669"/>
    <property type="project" value="TreeGrafter"/>
</dbReference>
<evidence type="ECO:0000313" key="3">
    <source>
        <dbReference type="EMBL" id="ALO65762.1"/>
    </source>
</evidence>
<dbReference type="Proteomes" id="UP000059574">
    <property type="component" value="Chromosome"/>
</dbReference>